<keyword evidence="1" id="KW-1133">Transmembrane helix</keyword>
<gene>
    <name evidence="5" type="ORF">DW828_19870</name>
    <name evidence="3" type="ORF">GMD82_20860</name>
    <name evidence="4" type="ORF">GME02_14495</name>
</gene>
<evidence type="ECO:0000313" key="3">
    <source>
        <dbReference type="EMBL" id="MTU41843.1"/>
    </source>
</evidence>
<dbReference type="InterPro" id="IPR000421">
    <property type="entry name" value="FA58C"/>
</dbReference>
<evidence type="ECO:0000313" key="8">
    <source>
        <dbReference type="Proteomes" id="UP000482671"/>
    </source>
</evidence>
<dbReference type="EMBL" id="QSII01000052">
    <property type="protein sequence ID" value="RHC78060.1"/>
    <property type="molecule type" value="Genomic_DNA"/>
</dbReference>
<accession>A0A3E4ZNE1</accession>
<dbReference type="Gene3D" id="2.60.120.260">
    <property type="entry name" value="Galactose-binding domain-like"/>
    <property type="match status" value="2"/>
</dbReference>
<keyword evidence="1" id="KW-0472">Membrane</keyword>
<dbReference type="Proteomes" id="UP000434916">
    <property type="component" value="Unassembled WGS sequence"/>
</dbReference>
<name>A0A3E4ZNE1_9BACT</name>
<keyword evidence="1" id="KW-0812">Transmembrane</keyword>
<evidence type="ECO:0000313" key="6">
    <source>
        <dbReference type="Proteomes" id="UP000286260"/>
    </source>
</evidence>
<reference evidence="7 8" key="2">
    <citation type="journal article" date="2019" name="Nat. Med.">
        <title>A library of human gut bacterial isolates paired with longitudinal multiomics data enables mechanistic microbiome research.</title>
        <authorList>
            <person name="Poyet M."/>
            <person name="Groussin M."/>
            <person name="Gibbons S.M."/>
            <person name="Avila-Pacheco J."/>
            <person name="Jiang X."/>
            <person name="Kearney S.M."/>
            <person name="Perrotta A.R."/>
            <person name="Berdy B."/>
            <person name="Zhao S."/>
            <person name="Lieberman T.D."/>
            <person name="Swanson P.K."/>
            <person name="Smith M."/>
            <person name="Roesemann S."/>
            <person name="Alexander J.E."/>
            <person name="Rich S.A."/>
            <person name="Livny J."/>
            <person name="Vlamakis H."/>
            <person name="Clish C."/>
            <person name="Bullock K."/>
            <person name="Deik A."/>
            <person name="Scott J."/>
            <person name="Pierce K.A."/>
            <person name="Xavier R.J."/>
            <person name="Alm E.J."/>
        </authorList>
    </citation>
    <scope>NUCLEOTIDE SEQUENCE [LARGE SCALE GENOMIC DNA]</scope>
    <source>
        <strain evidence="4 8">BIOML-A11</strain>
        <strain evidence="3 7">BIOML-A29</strain>
    </source>
</reference>
<dbReference type="EMBL" id="WNDD01000016">
    <property type="protein sequence ID" value="MTV02832.1"/>
    <property type="molecule type" value="Genomic_DNA"/>
</dbReference>
<protein>
    <recommendedName>
        <fullName evidence="2">F5/8 type C domain-containing protein</fullName>
    </recommendedName>
</protein>
<dbReference type="STRING" id="46503.ERS852463_01423"/>
<dbReference type="AlphaFoldDB" id="A0A3E4ZNE1"/>
<evidence type="ECO:0000256" key="1">
    <source>
        <dbReference type="SAM" id="Phobius"/>
    </source>
</evidence>
<dbReference type="PROSITE" id="PS51257">
    <property type="entry name" value="PROKAR_LIPOPROTEIN"/>
    <property type="match status" value="1"/>
</dbReference>
<feature type="transmembrane region" description="Helical" evidence="1">
    <location>
        <begin position="12"/>
        <end position="31"/>
    </location>
</feature>
<organism evidence="4 8">
    <name type="scientific">Parabacteroides merdae</name>
    <dbReference type="NCBI Taxonomy" id="46503"/>
    <lineage>
        <taxon>Bacteria</taxon>
        <taxon>Pseudomonadati</taxon>
        <taxon>Bacteroidota</taxon>
        <taxon>Bacteroidia</taxon>
        <taxon>Bacteroidales</taxon>
        <taxon>Tannerellaceae</taxon>
        <taxon>Parabacteroides</taxon>
    </lineage>
</organism>
<keyword evidence="7" id="KW-1185">Reference proteome</keyword>
<feature type="domain" description="F5/8 type C" evidence="2">
    <location>
        <begin position="533"/>
        <end position="622"/>
    </location>
</feature>
<evidence type="ECO:0000259" key="2">
    <source>
        <dbReference type="Pfam" id="PF00754"/>
    </source>
</evidence>
<dbReference type="SUPFAM" id="SSF49785">
    <property type="entry name" value="Galactose-binding domain-like"/>
    <property type="match status" value="1"/>
</dbReference>
<dbReference type="Proteomes" id="UP000482671">
    <property type="component" value="Unassembled WGS sequence"/>
</dbReference>
<evidence type="ECO:0000313" key="7">
    <source>
        <dbReference type="Proteomes" id="UP000434916"/>
    </source>
</evidence>
<proteinExistence type="predicted"/>
<dbReference type="Pfam" id="PF00754">
    <property type="entry name" value="F5_F8_type_C"/>
    <property type="match status" value="1"/>
</dbReference>
<dbReference type="EMBL" id="WNCN01000060">
    <property type="protein sequence ID" value="MTU41843.1"/>
    <property type="molecule type" value="Genomic_DNA"/>
</dbReference>
<dbReference type="PANTHER" id="PTHR35532:SF5">
    <property type="entry name" value="CARBOHYDRATE-BINDING DOMAIN-CONTAINING PROTEIN"/>
    <property type="match status" value="1"/>
</dbReference>
<sequence length="651" mass="75666">MNMRLQYKTTTKYLFFSLPFYLMLFACGLQITDVEYALREAGENRGELEAVLSHYAKLDDRQKLEAAQYLIRYMPYHTSYDKGIEDYYHAIDSVVALSEDKLEQEKHIESLRLRFESKYKQKRDIEVITSEFLIQSIDEAFKQWRECEWAEHLDFEQFCEYLLPYKCFEGQPLTEWRNAYYDICKGDIDLAYLCDEYKRNPIFAATEVNNQMKNTPQSFGLLKTLPIYDPDIILKLPFSNCATYCLGAVLIMRSKGIPVAYDFTPNWSTGNNGHSWNTVYTTRFGNLEFAPHTTDPGTVHYPYLKVPKIFRNVYKPNEEYLKIATEKYIPPKLRNMFIRDVTAEYMPTIDIRISLQESLKSGQSPFIAIYDGNNWTPVYWGKIAGSHVVFERMGLNTCYIALAYDSNGNAIPISKPFLASASKHIQFIEPDTSAFRTIRLNRKYPLGDNVFSIRKKITGGIIETSENREFDHTKKIAELPQGNLTNGTVFLDKNAEYRYWRFTSSDTSQCDMAEIYFYDEHDSIIQGNIIKCTNSIFDKSNNAANIADGDQLTNFSAKGEDWVGFDFCRPVNISKISYIRRCDGNSIQPGLEYSLYYWDNNNWQLINTKIANDVFIEFENVPQKALLAIKCSQGKQQRIFVCDEDNKIDWY</sequence>
<dbReference type="Proteomes" id="UP000286260">
    <property type="component" value="Unassembled WGS sequence"/>
</dbReference>
<dbReference type="RefSeq" id="WP_046452819.1">
    <property type="nucleotide sequence ID" value="NZ_CP072229.1"/>
</dbReference>
<comment type="caution">
    <text evidence="4">The sequence shown here is derived from an EMBL/GenBank/DDBJ whole genome shotgun (WGS) entry which is preliminary data.</text>
</comment>
<evidence type="ECO:0000313" key="4">
    <source>
        <dbReference type="EMBL" id="MTV02832.1"/>
    </source>
</evidence>
<reference evidence="5 6" key="1">
    <citation type="submission" date="2018-08" db="EMBL/GenBank/DDBJ databases">
        <title>A genome reference for cultivated species of the human gut microbiota.</title>
        <authorList>
            <person name="Zou Y."/>
            <person name="Xue W."/>
            <person name="Luo G."/>
        </authorList>
    </citation>
    <scope>NUCLEOTIDE SEQUENCE [LARGE SCALE GENOMIC DNA]</scope>
    <source>
        <strain evidence="5 6">AM34-17</strain>
    </source>
</reference>
<dbReference type="PANTHER" id="PTHR35532">
    <property type="entry name" value="SIMILAR TO POLYHYDROXYALKANOATE DEPOLYMERASE"/>
    <property type="match status" value="1"/>
</dbReference>
<dbReference type="InterPro" id="IPR008979">
    <property type="entry name" value="Galactose-bd-like_sf"/>
</dbReference>
<evidence type="ECO:0000313" key="5">
    <source>
        <dbReference type="EMBL" id="RHC78060.1"/>
    </source>
</evidence>